<dbReference type="GO" id="GO:0033320">
    <property type="term" value="P:UDP-D-xylose biosynthetic process"/>
    <property type="evidence" value="ECO:0007669"/>
    <property type="project" value="UniProtKB-UniPathway"/>
</dbReference>
<evidence type="ECO:0000256" key="15">
    <source>
        <dbReference type="ARBA" id="ARBA00023239"/>
    </source>
</evidence>
<dbReference type="STRING" id="573508.A0A1E3B9P4"/>
<evidence type="ECO:0000256" key="2">
    <source>
        <dbReference type="ARBA" id="ARBA00004447"/>
    </source>
</evidence>
<dbReference type="GO" id="GO:0048040">
    <property type="term" value="F:UDP-glucuronate decarboxylase activity"/>
    <property type="evidence" value="ECO:0007669"/>
    <property type="project" value="UniProtKB-EC"/>
</dbReference>
<accession>A0A1E3B9P4</accession>
<dbReference type="CDD" id="cd05230">
    <property type="entry name" value="UGD_SDR_e"/>
    <property type="match status" value="1"/>
</dbReference>
<dbReference type="Gene3D" id="3.40.50.720">
    <property type="entry name" value="NAD(P)-binding Rossmann-like Domain"/>
    <property type="match status" value="1"/>
</dbReference>
<dbReference type="GO" id="GO:0042732">
    <property type="term" value="P:D-xylose metabolic process"/>
    <property type="evidence" value="ECO:0007669"/>
    <property type="project" value="InterPro"/>
</dbReference>
<proteinExistence type="inferred from homology"/>
<evidence type="ECO:0000256" key="11">
    <source>
        <dbReference type="ARBA" id="ARBA00023027"/>
    </source>
</evidence>
<evidence type="ECO:0000256" key="9">
    <source>
        <dbReference type="ARBA" id="ARBA00022968"/>
    </source>
</evidence>
<keyword evidence="8" id="KW-0210">Decarboxylase</keyword>
<evidence type="ECO:0000256" key="12">
    <source>
        <dbReference type="ARBA" id="ARBA00023034"/>
    </source>
</evidence>
<dbReference type="VEuPathDB" id="FungiDB:SI65_07334"/>
<keyword evidence="12" id="KW-0333">Golgi apparatus</keyword>
<evidence type="ECO:0000256" key="14">
    <source>
        <dbReference type="ARBA" id="ARBA00023180"/>
    </source>
</evidence>
<keyword evidence="7" id="KW-0812">Transmembrane</keyword>
<evidence type="ECO:0000256" key="6">
    <source>
        <dbReference type="ARBA" id="ARBA00018816"/>
    </source>
</evidence>
<keyword evidence="15" id="KW-0456">Lyase</keyword>
<dbReference type="PANTHER" id="PTHR43078:SF6">
    <property type="entry name" value="UDP-GLUCURONIC ACID DECARBOXYLASE 1"/>
    <property type="match status" value="1"/>
</dbReference>
<evidence type="ECO:0000256" key="3">
    <source>
        <dbReference type="ARBA" id="ARBA00005100"/>
    </source>
</evidence>
<dbReference type="SUPFAM" id="SSF51735">
    <property type="entry name" value="NAD(P)-binding Rossmann-fold domains"/>
    <property type="match status" value="1"/>
</dbReference>
<comment type="subcellular location">
    <subcellularLocation>
        <location evidence="2">Golgi apparatus</location>
        <location evidence="2">Golgi stack membrane</location>
        <topology evidence="2">Single-pass type II membrane protein</topology>
    </subcellularLocation>
</comment>
<dbReference type="Pfam" id="PF16363">
    <property type="entry name" value="GDP_Man_Dehyd"/>
    <property type="match status" value="1"/>
</dbReference>
<dbReference type="OrthoDB" id="331544at2759"/>
<dbReference type="AlphaFoldDB" id="A0A1E3B9P4"/>
<evidence type="ECO:0000256" key="1">
    <source>
        <dbReference type="ARBA" id="ARBA00001911"/>
    </source>
</evidence>
<comment type="caution">
    <text evidence="19">The sequence shown here is derived from an EMBL/GenBank/DDBJ whole genome shotgun (WGS) entry which is preliminary data.</text>
</comment>
<dbReference type="InterPro" id="IPR016040">
    <property type="entry name" value="NAD(P)-bd_dom"/>
</dbReference>
<evidence type="ECO:0000256" key="13">
    <source>
        <dbReference type="ARBA" id="ARBA00023136"/>
    </source>
</evidence>
<keyword evidence="14" id="KW-0325">Glycoprotein</keyword>
<dbReference type="GO" id="GO:0032580">
    <property type="term" value="C:Golgi cisterna membrane"/>
    <property type="evidence" value="ECO:0007669"/>
    <property type="project" value="UniProtKB-SubCell"/>
</dbReference>
<keyword evidence="11" id="KW-0520">NAD</keyword>
<evidence type="ECO:0000256" key="7">
    <source>
        <dbReference type="ARBA" id="ARBA00022692"/>
    </source>
</evidence>
<keyword evidence="20" id="KW-1185">Reference proteome</keyword>
<protein>
    <recommendedName>
        <fullName evidence="6">UDP-glucuronic acid decarboxylase 1</fullName>
        <ecNumber evidence="5">4.1.1.35</ecNumber>
    </recommendedName>
    <alternativeName>
        <fullName evidence="16">UDP-glucuronate decarboxylase 1</fullName>
    </alternativeName>
</protein>
<name>A0A1E3B9P4_ASPCR</name>
<evidence type="ECO:0000256" key="17">
    <source>
        <dbReference type="ARBA" id="ARBA00049410"/>
    </source>
</evidence>
<dbReference type="PANTHER" id="PTHR43078">
    <property type="entry name" value="UDP-GLUCURONIC ACID DECARBOXYLASE-RELATED"/>
    <property type="match status" value="1"/>
</dbReference>
<evidence type="ECO:0000256" key="16">
    <source>
        <dbReference type="ARBA" id="ARBA00031585"/>
    </source>
</evidence>
<sequence>MAQVKSLTILVTGAAGFLGSNLVDFLLAEGHQVIGVDSFQTGSPKNLTHLEGHEKFTLLNQDIQSPIEGLGHIDQIYNLACPASPIQYQKDPVSTLRTCFRGTENLLELAKERNVRLLHTSTSEVYGDPHLHPQPESYWGNVNPFGPRSCYDEGKRVAEALCYAYREKGVEVRISRIFNTYGPRMNAADGRVVSNFIAAALDGEELRITGDGKATRSFQYVTDCIKGLYTLMNSDYGDGPVNIGNDGEFTIQELADIVTELVSKVTGKPAVPVTYNPRPVDDPLVRRPQITLAKEKLGWAPIIPLREGLQKTIEWHINESCNDQERDVQYIPLNRR</sequence>
<evidence type="ECO:0000256" key="10">
    <source>
        <dbReference type="ARBA" id="ARBA00022989"/>
    </source>
</evidence>
<comment type="catalytic activity">
    <reaction evidence="17">
        <text>UDP-alpha-D-glucuronate + H(+) = UDP-alpha-D-xylose + CO2</text>
        <dbReference type="Rhea" id="RHEA:23916"/>
        <dbReference type="ChEBI" id="CHEBI:15378"/>
        <dbReference type="ChEBI" id="CHEBI:16526"/>
        <dbReference type="ChEBI" id="CHEBI:57632"/>
        <dbReference type="ChEBI" id="CHEBI:58052"/>
        <dbReference type="EC" id="4.1.1.35"/>
    </reaction>
    <physiologicalReaction direction="left-to-right" evidence="17">
        <dbReference type="Rhea" id="RHEA:23917"/>
    </physiologicalReaction>
</comment>
<dbReference type="UniPathway" id="UPA00796">
    <property type="reaction ID" value="UER00771"/>
</dbReference>
<evidence type="ECO:0000256" key="4">
    <source>
        <dbReference type="ARBA" id="ARBA00007505"/>
    </source>
</evidence>
<feature type="domain" description="NAD(P)-binding" evidence="18">
    <location>
        <begin position="10"/>
        <end position="312"/>
    </location>
</feature>
<dbReference type="EC" id="4.1.1.35" evidence="5"/>
<evidence type="ECO:0000313" key="20">
    <source>
        <dbReference type="Proteomes" id="UP000094569"/>
    </source>
</evidence>
<keyword evidence="13" id="KW-0472">Membrane</keyword>
<reference evidence="19 20" key="1">
    <citation type="journal article" date="2016" name="BMC Genomics">
        <title>Comparative genomic and transcriptomic analyses of the Fuzhuan brick tea-fermentation fungus Aspergillus cristatus.</title>
        <authorList>
            <person name="Ge Y."/>
            <person name="Wang Y."/>
            <person name="Liu Y."/>
            <person name="Tan Y."/>
            <person name="Ren X."/>
            <person name="Zhang X."/>
            <person name="Hyde K.D."/>
            <person name="Liu Y."/>
            <person name="Liu Z."/>
        </authorList>
    </citation>
    <scope>NUCLEOTIDE SEQUENCE [LARGE SCALE GENOMIC DNA]</scope>
    <source>
        <strain evidence="19 20">GZAAS20.1005</strain>
    </source>
</reference>
<organism evidence="19 20">
    <name type="scientific">Aspergillus cristatus</name>
    <name type="common">Chinese Fuzhuan brick tea-fermentation fungus</name>
    <name type="synonym">Eurotium cristatum</name>
    <dbReference type="NCBI Taxonomy" id="573508"/>
    <lineage>
        <taxon>Eukaryota</taxon>
        <taxon>Fungi</taxon>
        <taxon>Dikarya</taxon>
        <taxon>Ascomycota</taxon>
        <taxon>Pezizomycotina</taxon>
        <taxon>Eurotiomycetes</taxon>
        <taxon>Eurotiomycetidae</taxon>
        <taxon>Eurotiales</taxon>
        <taxon>Aspergillaceae</taxon>
        <taxon>Aspergillus</taxon>
        <taxon>Aspergillus subgen. Aspergillus</taxon>
    </lineage>
</organism>
<comment type="pathway">
    <text evidence="3">Nucleotide-sugar biosynthesis; UDP-alpha-D-xylose biosynthesis; UDP-alpha-D-xylose from UDP-alpha-D-glucuronate: step 1/1.</text>
</comment>
<evidence type="ECO:0000256" key="5">
    <source>
        <dbReference type="ARBA" id="ARBA00012290"/>
    </source>
</evidence>
<dbReference type="FunFam" id="3.40.50.720:FF:000065">
    <property type="entry name" value="UDP-glucuronic acid decarboxylase 1"/>
    <property type="match status" value="1"/>
</dbReference>
<evidence type="ECO:0000259" key="18">
    <source>
        <dbReference type="Pfam" id="PF16363"/>
    </source>
</evidence>
<dbReference type="GO" id="GO:0070403">
    <property type="term" value="F:NAD+ binding"/>
    <property type="evidence" value="ECO:0007669"/>
    <property type="project" value="InterPro"/>
</dbReference>
<comment type="similarity">
    <text evidence="4">Belongs to the NAD(P)-dependent epimerase/dehydratase family. UDP-glucuronic acid decarboxylase subfamily.</text>
</comment>
<gene>
    <name evidence="19" type="ORF">SI65_07334</name>
</gene>
<dbReference type="Proteomes" id="UP000094569">
    <property type="component" value="Unassembled WGS sequence"/>
</dbReference>
<evidence type="ECO:0000256" key="8">
    <source>
        <dbReference type="ARBA" id="ARBA00022793"/>
    </source>
</evidence>
<dbReference type="InterPro" id="IPR044516">
    <property type="entry name" value="UXS-like"/>
</dbReference>
<keyword evidence="10" id="KW-1133">Transmembrane helix</keyword>
<dbReference type="InterPro" id="IPR036291">
    <property type="entry name" value="NAD(P)-bd_dom_sf"/>
</dbReference>
<keyword evidence="9" id="KW-0735">Signal-anchor</keyword>
<dbReference type="EMBL" id="JXNT01000008">
    <property type="protein sequence ID" value="ODM17659.1"/>
    <property type="molecule type" value="Genomic_DNA"/>
</dbReference>
<comment type="cofactor">
    <cofactor evidence="1">
        <name>NAD(+)</name>
        <dbReference type="ChEBI" id="CHEBI:57540"/>
    </cofactor>
</comment>
<evidence type="ECO:0000313" key="19">
    <source>
        <dbReference type="EMBL" id="ODM17659.1"/>
    </source>
</evidence>